<comment type="caution">
    <text evidence="14">The sequence shown here is derived from an EMBL/GenBank/DDBJ whole genome shotgun (WGS) entry which is preliminary data.</text>
</comment>
<dbReference type="InterPro" id="IPR001270">
    <property type="entry name" value="ClpA/B"/>
</dbReference>
<keyword evidence="3 14" id="KW-0808">Transferase</keyword>
<dbReference type="PANTHER" id="PTHR11669">
    <property type="entry name" value="REPLICATION FACTOR C / DNA POLYMERASE III GAMMA-TAU SUBUNIT"/>
    <property type="match status" value="1"/>
</dbReference>
<dbReference type="RefSeq" id="WP_390363568.1">
    <property type="nucleotide sequence ID" value="NZ_JBHTKJ010000051.1"/>
</dbReference>
<dbReference type="Gene3D" id="1.20.272.10">
    <property type="match status" value="1"/>
</dbReference>
<comment type="similarity">
    <text evidence="1">Belongs to the DnaX/STICHEL family.</text>
</comment>
<dbReference type="CDD" id="cd18137">
    <property type="entry name" value="HLD_clamp_pol_III_gamma_tau"/>
    <property type="match status" value="1"/>
</dbReference>
<evidence type="ECO:0000256" key="9">
    <source>
        <dbReference type="ARBA" id="ARBA00022840"/>
    </source>
</evidence>
<keyword evidence="6" id="KW-0479">Metal-binding</keyword>
<protein>
    <recommendedName>
        <fullName evidence="2">DNA-directed DNA polymerase</fullName>
        <ecNumber evidence="2">2.7.7.7</ecNumber>
    </recommendedName>
</protein>
<keyword evidence="4 14" id="KW-0548">Nucleotidyltransferase</keyword>
<dbReference type="Gene3D" id="3.40.50.300">
    <property type="entry name" value="P-loop containing nucleotide triphosphate hydrolases"/>
    <property type="match status" value="1"/>
</dbReference>
<comment type="catalytic activity">
    <reaction evidence="11">
        <text>DNA(n) + a 2'-deoxyribonucleoside 5'-triphosphate = DNA(n+1) + diphosphate</text>
        <dbReference type="Rhea" id="RHEA:22508"/>
        <dbReference type="Rhea" id="RHEA-COMP:17339"/>
        <dbReference type="Rhea" id="RHEA-COMP:17340"/>
        <dbReference type="ChEBI" id="CHEBI:33019"/>
        <dbReference type="ChEBI" id="CHEBI:61560"/>
        <dbReference type="ChEBI" id="CHEBI:173112"/>
        <dbReference type="EC" id="2.7.7.7"/>
    </reaction>
</comment>
<reference evidence="15" key="1">
    <citation type="journal article" date="2019" name="Int. J. Syst. Evol. Microbiol.">
        <title>The Global Catalogue of Microorganisms (GCM) 10K type strain sequencing project: providing services to taxonomists for standard genome sequencing and annotation.</title>
        <authorList>
            <consortium name="The Broad Institute Genomics Platform"/>
            <consortium name="The Broad Institute Genome Sequencing Center for Infectious Disease"/>
            <person name="Wu L."/>
            <person name="Ma J."/>
        </authorList>
    </citation>
    <scope>NUCLEOTIDE SEQUENCE [LARGE SCALE GENOMIC DNA]</scope>
    <source>
        <strain evidence="15">CCUG 56754</strain>
    </source>
</reference>
<dbReference type="InterPro" id="IPR003593">
    <property type="entry name" value="AAA+_ATPase"/>
</dbReference>
<dbReference type="GO" id="GO:0003887">
    <property type="term" value="F:DNA-directed DNA polymerase activity"/>
    <property type="evidence" value="ECO:0007669"/>
    <property type="project" value="UniProtKB-EC"/>
</dbReference>
<evidence type="ECO:0000256" key="5">
    <source>
        <dbReference type="ARBA" id="ARBA00022705"/>
    </source>
</evidence>
<dbReference type="SUPFAM" id="SSF52540">
    <property type="entry name" value="P-loop containing nucleoside triphosphate hydrolases"/>
    <property type="match status" value="1"/>
</dbReference>
<feature type="domain" description="AAA+ ATPase" evidence="13">
    <location>
        <begin position="37"/>
        <end position="179"/>
    </location>
</feature>
<evidence type="ECO:0000256" key="4">
    <source>
        <dbReference type="ARBA" id="ARBA00022695"/>
    </source>
</evidence>
<dbReference type="CDD" id="cd00009">
    <property type="entry name" value="AAA"/>
    <property type="match status" value="1"/>
</dbReference>
<dbReference type="PANTHER" id="PTHR11669:SF0">
    <property type="entry name" value="PROTEIN STICHEL-LIKE 2"/>
    <property type="match status" value="1"/>
</dbReference>
<feature type="region of interest" description="Disordered" evidence="12">
    <location>
        <begin position="393"/>
        <end position="422"/>
    </location>
</feature>
<evidence type="ECO:0000256" key="11">
    <source>
        <dbReference type="ARBA" id="ARBA00049244"/>
    </source>
</evidence>
<evidence type="ECO:0000313" key="15">
    <source>
        <dbReference type="Proteomes" id="UP001597040"/>
    </source>
</evidence>
<organism evidence="14 15">
    <name type="scientific">Virgibacillus byunsanensis</name>
    <dbReference type="NCBI Taxonomy" id="570945"/>
    <lineage>
        <taxon>Bacteria</taxon>
        <taxon>Bacillati</taxon>
        <taxon>Bacillota</taxon>
        <taxon>Bacilli</taxon>
        <taxon>Bacillales</taxon>
        <taxon>Bacillaceae</taxon>
        <taxon>Virgibacillus</taxon>
    </lineage>
</organism>
<dbReference type="InterPro" id="IPR012763">
    <property type="entry name" value="DNA_pol_III_sug/sutau_N"/>
</dbReference>
<dbReference type="SMART" id="SM00382">
    <property type="entry name" value="AAA"/>
    <property type="match status" value="1"/>
</dbReference>
<accession>A0ABW3LRG4</accession>
<evidence type="ECO:0000256" key="12">
    <source>
        <dbReference type="SAM" id="MobiDB-lite"/>
    </source>
</evidence>
<dbReference type="InterPro" id="IPR008921">
    <property type="entry name" value="DNA_pol3_clamp-load_cplx_C"/>
</dbReference>
<evidence type="ECO:0000256" key="7">
    <source>
        <dbReference type="ARBA" id="ARBA00022741"/>
    </source>
</evidence>
<dbReference type="InterPro" id="IPR022754">
    <property type="entry name" value="DNA_pol_III_gamma-3"/>
</dbReference>
<proteinExistence type="inferred from homology"/>
<dbReference type="EC" id="2.7.7.7" evidence="2"/>
<evidence type="ECO:0000256" key="2">
    <source>
        <dbReference type="ARBA" id="ARBA00012417"/>
    </source>
</evidence>
<keyword evidence="15" id="KW-1185">Reference proteome</keyword>
<dbReference type="Pfam" id="PF22608">
    <property type="entry name" value="DNAX_ATPase_lid"/>
    <property type="match status" value="1"/>
</dbReference>
<evidence type="ECO:0000256" key="3">
    <source>
        <dbReference type="ARBA" id="ARBA00022679"/>
    </source>
</evidence>
<dbReference type="NCBIfam" id="NF004046">
    <property type="entry name" value="PRK05563.1"/>
    <property type="match status" value="1"/>
</dbReference>
<keyword evidence="10" id="KW-0239">DNA-directed DNA polymerase</keyword>
<evidence type="ECO:0000313" key="14">
    <source>
        <dbReference type="EMBL" id="MFD1039914.1"/>
    </source>
</evidence>
<gene>
    <name evidence="14" type="primary">dnaX</name>
    <name evidence="14" type="ORF">ACFQ3N_16175</name>
</gene>
<dbReference type="Proteomes" id="UP001597040">
    <property type="component" value="Unassembled WGS sequence"/>
</dbReference>
<evidence type="ECO:0000256" key="8">
    <source>
        <dbReference type="ARBA" id="ARBA00022833"/>
    </source>
</evidence>
<evidence type="ECO:0000259" key="13">
    <source>
        <dbReference type="SMART" id="SM00382"/>
    </source>
</evidence>
<keyword evidence="5" id="KW-0235">DNA replication</keyword>
<dbReference type="SUPFAM" id="SSF48019">
    <property type="entry name" value="post-AAA+ oligomerization domain-like"/>
    <property type="match status" value="1"/>
</dbReference>
<keyword evidence="7" id="KW-0547">Nucleotide-binding</keyword>
<dbReference type="PRINTS" id="PR00300">
    <property type="entry name" value="CLPPROTEASEA"/>
</dbReference>
<dbReference type="InterPro" id="IPR050238">
    <property type="entry name" value="DNA_Rep/Repair_Clamp_Loader"/>
</dbReference>
<dbReference type="EMBL" id="JBHTKJ010000051">
    <property type="protein sequence ID" value="MFD1039914.1"/>
    <property type="molecule type" value="Genomic_DNA"/>
</dbReference>
<dbReference type="InterPro" id="IPR045085">
    <property type="entry name" value="HLD_clamp_pol_III_gamma_tau"/>
</dbReference>
<sequence>MSYQALYRVWRPRNFQDVVGQTHITRTLQNAISQEKFSHAYLFSGPRGTGKTSAAKIFAKTINCEHAPVKEPCNECSACLGIQDGSISDVIEIDAASNTSVDDIREIRDKVKYAASSVPYKVYIIDEVHMISVNAFNALLKTLEEPPKHVVFILATTEAHKIPLTIISRCQRFDFKPISNQAIVERMKSIVDAENITVSSDALETVALAAEGGMRDALSILDQAISYSEESVELEDVLAVTGGVSQQTLTNIIEAMYNKDAHHALKLLDELIQTGKDPGRFVFDLIYFLRDLLLFKSAPSLEGILERARIDDHFKKLAETAQMDWIQDAIMQLNQCQQEIKWTNSPKVFIEVTLLSLTNKQQQEQTSVAGTVDHNELSKLATKLEKLEKELQAVKNAPSQPSNSAPAKETRRTQPRPTKNGYKIPYEKIRHVLTEASKPNLKNVQSQWATFLNNLKNTHAPAHATIQDSKPVASSDKALIVSFKYEIHCSLFLDNRETVESVLSNSVDKPLTIIPIPENNWQELRNEYINKQEQSETKQEDKEDPLVEEARKLVGDDLLEIHD</sequence>
<keyword evidence="9" id="KW-0067">ATP-binding</keyword>
<evidence type="ECO:0000256" key="1">
    <source>
        <dbReference type="ARBA" id="ARBA00006360"/>
    </source>
</evidence>
<evidence type="ECO:0000256" key="6">
    <source>
        <dbReference type="ARBA" id="ARBA00022723"/>
    </source>
</evidence>
<dbReference type="InterPro" id="IPR027417">
    <property type="entry name" value="P-loop_NTPase"/>
</dbReference>
<evidence type="ECO:0000256" key="10">
    <source>
        <dbReference type="ARBA" id="ARBA00022932"/>
    </source>
</evidence>
<dbReference type="Gene3D" id="1.10.8.60">
    <property type="match status" value="1"/>
</dbReference>
<keyword evidence="8" id="KW-0862">Zinc</keyword>
<dbReference type="NCBIfam" id="TIGR02397">
    <property type="entry name" value="dnaX_nterm"/>
    <property type="match status" value="1"/>
</dbReference>
<name>A0ABW3LRG4_9BACI</name>
<dbReference type="Pfam" id="PF12169">
    <property type="entry name" value="DNA_pol3_gamma3"/>
    <property type="match status" value="1"/>
</dbReference>
<dbReference type="Pfam" id="PF13177">
    <property type="entry name" value="DNA_pol3_delta2"/>
    <property type="match status" value="1"/>
</dbReference>